<evidence type="ECO:0000259" key="5">
    <source>
        <dbReference type="PROSITE" id="PS50122"/>
    </source>
</evidence>
<feature type="active site" evidence="4">
    <location>
        <position position="15"/>
    </location>
</feature>
<sequence length="192" mass="21136">MAANKQTEILLIGGSAGSISVLLKMLPDLRRDLSFPVVIVLHRKAGNESGLELLLNTHSNLPIMEAYDKINIRPGTVYLAPADYHLLFEDKEQIGLDFSEKVNYSRPSIDVAFQSAARVFKANTAALLLSGANNDGLKGMECIAQYGGMLLLQDPATAEVAFMPKQVLFRMNVQQILQPENMARFMNQLNGN</sequence>
<feature type="domain" description="CheB-type methylesterase" evidence="5">
    <location>
        <begin position="3"/>
        <end position="183"/>
    </location>
</feature>
<protein>
    <recommendedName>
        <fullName evidence="2">protein-glutamate methylesterase</fullName>
        <ecNumber evidence="2">3.1.1.61</ecNumber>
    </recommendedName>
</protein>
<accession>A0ABS8PPA5</accession>
<name>A0ABS8PPA5_9BACT</name>
<dbReference type="SUPFAM" id="SSF52738">
    <property type="entry name" value="Methylesterase CheB, C-terminal domain"/>
    <property type="match status" value="1"/>
</dbReference>
<dbReference type="InterPro" id="IPR035909">
    <property type="entry name" value="CheB_C"/>
</dbReference>
<dbReference type="EMBL" id="JAJNEC010000004">
    <property type="protein sequence ID" value="MCD2422162.1"/>
    <property type="molecule type" value="Genomic_DNA"/>
</dbReference>
<proteinExistence type="predicted"/>
<feature type="active site" evidence="4">
    <location>
        <position position="42"/>
    </location>
</feature>
<dbReference type="InterPro" id="IPR000673">
    <property type="entry name" value="Sig_transdc_resp-reg_Me-estase"/>
</dbReference>
<dbReference type="Pfam" id="PF01339">
    <property type="entry name" value="CheB_methylest"/>
    <property type="match status" value="1"/>
</dbReference>
<reference evidence="6 7" key="1">
    <citation type="submission" date="2021-11" db="EMBL/GenBank/DDBJ databases">
        <title>Genomic of Niabella pedocola.</title>
        <authorList>
            <person name="Wu T."/>
        </authorList>
    </citation>
    <scope>NUCLEOTIDE SEQUENCE [LARGE SCALE GENOMIC DNA]</scope>
    <source>
        <strain evidence="6 7">JCM 31011</strain>
    </source>
</reference>
<dbReference type="CDD" id="cd16433">
    <property type="entry name" value="CheB"/>
    <property type="match status" value="1"/>
</dbReference>
<evidence type="ECO:0000256" key="4">
    <source>
        <dbReference type="PROSITE-ProRule" id="PRU00050"/>
    </source>
</evidence>
<dbReference type="RefSeq" id="WP_231003065.1">
    <property type="nucleotide sequence ID" value="NZ_JAJNEC010000004.1"/>
</dbReference>
<comment type="caution">
    <text evidence="6">The sequence shown here is derived from an EMBL/GenBank/DDBJ whole genome shotgun (WGS) entry which is preliminary data.</text>
</comment>
<evidence type="ECO:0000256" key="2">
    <source>
        <dbReference type="ARBA" id="ARBA00039140"/>
    </source>
</evidence>
<evidence type="ECO:0000256" key="1">
    <source>
        <dbReference type="ARBA" id="ARBA00022801"/>
    </source>
</evidence>
<evidence type="ECO:0000313" key="7">
    <source>
        <dbReference type="Proteomes" id="UP001199816"/>
    </source>
</evidence>
<dbReference type="PANTHER" id="PTHR42872">
    <property type="entry name" value="PROTEIN-GLUTAMATE METHYLESTERASE/PROTEIN-GLUTAMINE GLUTAMINASE"/>
    <property type="match status" value="1"/>
</dbReference>
<feature type="active site" evidence="4">
    <location>
        <position position="135"/>
    </location>
</feature>
<keyword evidence="4" id="KW-0145">Chemotaxis</keyword>
<evidence type="ECO:0000313" key="6">
    <source>
        <dbReference type="EMBL" id="MCD2422162.1"/>
    </source>
</evidence>
<organism evidence="6 7">
    <name type="scientific">Niabella pedocola</name>
    <dbReference type="NCBI Taxonomy" id="1752077"/>
    <lineage>
        <taxon>Bacteria</taxon>
        <taxon>Pseudomonadati</taxon>
        <taxon>Bacteroidota</taxon>
        <taxon>Chitinophagia</taxon>
        <taxon>Chitinophagales</taxon>
        <taxon>Chitinophagaceae</taxon>
        <taxon>Niabella</taxon>
    </lineage>
</organism>
<keyword evidence="7" id="KW-1185">Reference proteome</keyword>
<dbReference type="Gene3D" id="3.40.50.180">
    <property type="entry name" value="Methylesterase CheB, C-terminal domain"/>
    <property type="match status" value="1"/>
</dbReference>
<dbReference type="EC" id="3.1.1.61" evidence="2"/>
<dbReference type="PANTHER" id="PTHR42872:SF6">
    <property type="entry name" value="PROTEIN-GLUTAMATE METHYLESTERASE_PROTEIN-GLUTAMINE GLUTAMINASE"/>
    <property type="match status" value="1"/>
</dbReference>
<gene>
    <name evidence="6" type="ORF">LQ567_05265</name>
</gene>
<dbReference type="Proteomes" id="UP001199816">
    <property type="component" value="Unassembled WGS sequence"/>
</dbReference>
<evidence type="ECO:0000256" key="3">
    <source>
        <dbReference type="ARBA" id="ARBA00048267"/>
    </source>
</evidence>
<dbReference type="PROSITE" id="PS50122">
    <property type="entry name" value="CHEB"/>
    <property type="match status" value="1"/>
</dbReference>
<comment type="catalytic activity">
    <reaction evidence="3">
        <text>[protein]-L-glutamate 5-O-methyl ester + H2O = L-glutamyl-[protein] + methanol + H(+)</text>
        <dbReference type="Rhea" id="RHEA:23236"/>
        <dbReference type="Rhea" id="RHEA-COMP:10208"/>
        <dbReference type="Rhea" id="RHEA-COMP:10311"/>
        <dbReference type="ChEBI" id="CHEBI:15377"/>
        <dbReference type="ChEBI" id="CHEBI:15378"/>
        <dbReference type="ChEBI" id="CHEBI:17790"/>
        <dbReference type="ChEBI" id="CHEBI:29973"/>
        <dbReference type="ChEBI" id="CHEBI:82795"/>
        <dbReference type="EC" id="3.1.1.61"/>
    </reaction>
</comment>
<keyword evidence="1 4" id="KW-0378">Hydrolase</keyword>